<gene>
    <name evidence="11" type="ORF">PXEA_LOCUS12843</name>
</gene>
<evidence type="ECO:0000256" key="10">
    <source>
        <dbReference type="SAM" id="MobiDB-lite"/>
    </source>
</evidence>
<accession>A0A448WSV1</accession>
<dbReference type="EMBL" id="CAAALY010041442">
    <property type="protein sequence ID" value="VEL19403.1"/>
    <property type="molecule type" value="Genomic_DNA"/>
</dbReference>
<dbReference type="GO" id="GO:0005814">
    <property type="term" value="C:centriole"/>
    <property type="evidence" value="ECO:0007669"/>
    <property type="project" value="UniProtKB-SubCell"/>
</dbReference>
<evidence type="ECO:0000256" key="8">
    <source>
        <dbReference type="ARBA" id="ARBA00023242"/>
    </source>
</evidence>
<dbReference type="GO" id="GO:0046600">
    <property type="term" value="P:negative regulation of centriole replication"/>
    <property type="evidence" value="ECO:0007669"/>
    <property type="project" value="InterPro"/>
</dbReference>
<dbReference type="Proteomes" id="UP000784294">
    <property type="component" value="Unassembled WGS sequence"/>
</dbReference>
<evidence type="ECO:0000256" key="4">
    <source>
        <dbReference type="ARBA" id="ARBA00013508"/>
    </source>
</evidence>
<keyword evidence="7" id="KW-0206">Cytoskeleton</keyword>
<evidence type="ECO:0000256" key="7">
    <source>
        <dbReference type="ARBA" id="ARBA00023212"/>
    </source>
</evidence>
<dbReference type="PANTHER" id="PTHR32078:SF1">
    <property type="entry name" value="NUCLEAR PROTEIN MDM1"/>
    <property type="match status" value="1"/>
</dbReference>
<evidence type="ECO:0000256" key="1">
    <source>
        <dbReference type="ARBA" id="ARBA00004114"/>
    </source>
</evidence>
<keyword evidence="5" id="KW-0963">Cytoplasm</keyword>
<comment type="similarity">
    <text evidence="3">Belongs to the MDM1 family.</text>
</comment>
<comment type="function">
    <text evidence="9">Microtubule-binding protein that negatively regulates centriole duplication. Binds to and stabilizes microtubules.</text>
</comment>
<organism evidence="11 12">
    <name type="scientific">Protopolystoma xenopodis</name>
    <dbReference type="NCBI Taxonomy" id="117903"/>
    <lineage>
        <taxon>Eukaryota</taxon>
        <taxon>Metazoa</taxon>
        <taxon>Spiralia</taxon>
        <taxon>Lophotrochozoa</taxon>
        <taxon>Platyhelminthes</taxon>
        <taxon>Monogenea</taxon>
        <taxon>Polyopisthocotylea</taxon>
        <taxon>Polystomatidea</taxon>
        <taxon>Polystomatidae</taxon>
        <taxon>Protopolystoma</taxon>
    </lineage>
</organism>
<evidence type="ECO:0000256" key="6">
    <source>
        <dbReference type="ARBA" id="ARBA00022701"/>
    </source>
</evidence>
<reference evidence="11" key="1">
    <citation type="submission" date="2018-11" db="EMBL/GenBank/DDBJ databases">
        <authorList>
            <consortium name="Pathogen Informatics"/>
        </authorList>
    </citation>
    <scope>NUCLEOTIDE SEQUENCE</scope>
</reference>
<evidence type="ECO:0000256" key="9">
    <source>
        <dbReference type="ARBA" id="ARBA00045771"/>
    </source>
</evidence>
<dbReference type="OrthoDB" id="9999940at2759"/>
<dbReference type="PANTHER" id="PTHR32078">
    <property type="entry name" value="NUCLEAR PROTEIN MDM1"/>
    <property type="match status" value="1"/>
</dbReference>
<dbReference type="InterPro" id="IPR029136">
    <property type="entry name" value="MDM1"/>
</dbReference>
<dbReference type="GO" id="GO:0005634">
    <property type="term" value="C:nucleus"/>
    <property type="evidence" value="ECO:0007669"/>
    <property type="project" value="UniProtKB-SubCell"/>
</dbReference>
<keyword evidence="8" id="KW-0539">Nucleus</keyword>
<keyword evidence="6" id="KW-0493">Microtubule</keyword>
<sequence>MSHRASHAPNATRKRIDHDDRSNYAIKKPVIDPSKVRMLKMTDERPKTAPSFLSNISEYQRSFGQPPSDYYPRHIIHSDTMFHQSRITSSNTKNEINFLESEYKRQYRPYTYMHEEPIKKAKILSNNELLARNQNKAKTKNMHKAGDCKSGIPVHSIDIPQKNKLRFLSEYHEKFGRFFSNVHDPSENSELRKWRAELSELRNQAKFYQERFRGSHFSRHHLAQLHSIYNNYWDEISTQRSGAYLRTDPFLMPPAGKPSSDKESLASLASLSESGYTSCGEQVKSSINSSVLDRISSGHHSAVEAPHYSSPLKDQNTLLMVDYDGGLINGIHPSLRRPCSSFSPKTKQEFYGHNASVSQANENSSNSGSIKILQHGDSSEVSSLASVTEHSILPQTSQNAEYYSNKSYNDRCYRLAIGAQDAFRPQSH</sequence>
<dbReference type="GO" id="GO:0008017">
    <property type="term" value="F:microtubule binding"/>
    <property type="evidence" value="ECO:0007669"/>
    <property type="project" value="InterPro"/>
</dbReference>
<evidence type="ECO:0000313" key="11">
    <source>
        <dbReference type="EMBL" id="VEL19403.1"/>
    </source>
</evidence>
<evidence type="ECO:0000256" key="5">
    <source>
        <dbReference type="ARBA" id="ARBA00022490"/>
    </source>
</evidence>
<dbReference type="AlphaFoldDB" id="A0A448WSV1"/>
<comment type="subcellular location">
    <subcellularLocation>
        <location evidence="1">Cytoplasm</location>
        <location evidence="1">Cytoskeleton</location>
        <location evidence="1">Microtubule organizing center</location>
        <location evidence="1">Centrosome</location>
        <location evidence="1">Centriole</location>
    </subcellularLocation>
    <subcellularLocation>
        <location evidence="2">Nucleus</location>
    </subcellularLocation>
</comment>
<feature type="region of interest" description="Disordered" evidence="10">
    <location>
        <begin position="1"/>
        <end position="22"/>
    </location>
</feature>
<protein>
    <recommendedName>
        <fullName evidence="4">Nuclear protein MDM1</fullName>
    </recommendedName>
</protein>
<dbReference type="Pfam" id="PF15501">
    <property type="entry name" value="MDM1"/>
    <property type="match status" value="1"/>
</dbReference>
<evidence type="ECO:0000256" key="3">
    <source>
        <dbReference type="ARBA" id="ARBA00010494"/>
    </source>
</evidence>
<keyword evidence="12" id="KW-1185">Reference proteome</keyword>
<dbReference type="GO" id="GO:0005874">
    <property type="term" value="C:microtubule"/>
    <property type="evidence" value="ECO:0007669"/>
    <property type="project" value="UniProtKB-KW"/>
</dbReference>
<evidence type="ECO:0000256" key="2">
    <source>
        <dbReference type="ARBA" id="ARBA00004123"/>
    </source>
</evidence>
<evidence type="ECO:0000313" key="12">
    <source>
        <dbReference type="Proteomes" id="UP000784294"/>
    </source>
</evidence>
<name>A0A448WSV1_9PLAT</name>
<comment type="caution">
    <text evidence="11">The sequence shown here is derived from an EMBL/GenBank/DDBJ whole genome shotgun (WGS) entry which is preliminary data.</text>
</comment>
<proteinExistence type="inferred from homology"/>